<evidence type="ECO:0000313" key="1">
    <source>
        <dbReference type="EMBL" id="VDK26097.1"/>
    </source>
</evidence>
<evidence type="ECO:0000313" key="2">
    <source>
        <dbReference type="Proteomes" id="UP000282613"/>
    </source>
</evidence>
<reference evidence="1 2" key="2">
    <citation type="submission" date="2018-11" db="EMBL/GenBank/DDBJ databases">
        <authorList>
            <consortium name="Pathogen Informatics"/>
        </authorList>
    </citation>
    <scope>NUCLEOTIDE SEQUENCE [LARGE SCALE GENOMIC DNA]</scope>
</reference>
<dbReference type="EMBL" id="UYRS01002939">
    <property type="protein sequence ID" value="VDK26097.1"/>
    <property type="molecule type" value="Genomic_DNA"/>
</dbReference>
<protein>
    <submittedName>
        <fullName evidence="3">Zeta_toxin domain-containing protein</fullName>
    </submittedName>
</protein>
<dbReference type="AlphaFoldDB" id="A0A0R3VZB9"/>
<gene>
    <name evidence="1" type="ORF">TASK_LOCUS2764</name>
</gene>
<dbReference type="STRING" id="60517.A0A0R3VZB9"/>
<evidence type="ECO:0000313" key="3">
    <source>
        <dbReference type="WBParaSite" id="TASK_0000276301-mRNA-1"/>
    </source>
</evidence>
<accession>A0A0R3VZB9</accession>
<reference evidence="3" key="1">
    <citation type="submission" date="2017-02" db="UniProtKB">
        <authorList>
            <consortium name="WormBaseParasite"/>
        </authorList>
    </citation>
    <scope>IDENTIFICATION</scope>
</reference>
<organism evidence="3">
    <name type="scientific">Taenia asiatica</name>
    <name type="common">Asian tapeworm</name>
    <dbReference type="NCBI Taxonomy" id="60517"/>
    <lineage>
        <taxon>Eukaryota</taxon>
        <taxon>Metazoa</taxon>
        <taxon>Spiralia</taxon>
        <taxon>Lophotrochozoa</taxon>
        <taxon>Platyhelminthes</taxon>
        <taxon>Cestoda</taxon>
        <taxon>Eucestoda</taxon>
        <taxon>Cyclophyllidea</taxon>
        <taxon>Taeniidae</taxon>
        <taxon>Taenia</taxon>
    </lineage>
</organism>
<dbReference type="Proteomes" id="UP000282613">
    <property type="component" value="Unassembled WGS sequence"/>
</dbReference>
<dbReference type="WBParaSite" id="TASK_0000276301-mRNA-1">
    <property type="protein sequence ID" value="TASK_0000276301-mRNA-1"/>
    <property type="gene ID" value="TASK_0000276301"/>
</dbReference>
<proteinExistence type="predicted"/>
<name>A0A0R3VZB9_TAEAS</name>
<dbReference type="OrthoDB" id="439639at2759"/>
<keyword evidence="2" id="KW-1185">Reference proteome</keyword>
<sequence length="307" mass="34208">EAVAAFNKFDRYGFRVVCFIRQPSGVGAEGGNGGDEKIAEDDYERKEDRALMSGFQKKRHAELRSMASVSHNWNTFFVSTDAVVTYMSDRFVFLKKGWESKNIWEVGRRDTCAVALGAEPRKTGTARKTPSSICVSCCSFHFSKGDFLVRNCGVRIGVELGWFSKARKVTFFSDGRSFFQEQLLDATGKESAAVRIAHGEVQLVHEIRDYLQRQGVCLDLLIPASALQGRRDKVESRAASMHRQVSSSVFLIKNLPVGRTEEDVSKILHRLTRKGTRSLDAPRRIVVPPLGITAIVGYAMPQIALLA</sequence>